<evidence type="ECO:0000256" key="2">
    <source>
        <dbReference type="ARBA" id="ARBA00022723"/>
    </source>
</evidence>
<dbReference type="PROSITE" id="PS51891">
    <property type="entry name" value="CENP_V_GFA"/>
    <property type="match status" value="1"/>
</dbReference>
<evidence type="ECO:0000256" key="1">
    <source>
        <dbReference type="ARBA" id="ARBA00005495"/>
    </source>
</evidence>
<dbReference type="Pfam" id="PF04828">
    <property type="entry name" value="GFA"/>
    <property type="match status" value="1"/>
</dbReference>
<gene>
    <name evidence="6" type="ORF">Z520_02518</name>
</gene>
<protein>
    <recommendedName>
        <fullName evidence="5">CENP-V/GFA domain-containing protein</fullName>
    </recommendedName>
</protein>
<organism evidence="6 7">
    <name type="scientific">Fonsecaea multimorphosa CBS 102226</name>
    <dbReference type="NCBI Taxonomy" id="1442371"/>
    <lineage>
        <taxon>Eukaryota</taxon>
        <taxon>Fungi</taxon>
        <taxon>Dikarya</taxon>
        <taxon>Ascomycota</taxon>
        <taxon>Pezizomycotina</taxon>
        <taxon>Eurotiomycetes</taxon>
        <taxon>Chaetothyriomycetidae</taxon>
        <taxon>Chaetothyriales</taxon>
        <taxon>Herpotrichiellaceae</taxon>
        <taxon>Fonsecaea</taxon>
    </lineage>
</organism>
<name>A0A0D2KG11_9EURO</name>
<dbReference type="InterPro" id="IPR006913">
    <property type="entry name" value="CENP-V/GFA"/>
</dbReference>
<dbReference type="AlphaFoldDB" id="A0A0D2KG11"/>
<reference evidence="6 7" key="1">
    <citation type="submission" date="2015-01" db="EMBL/GenBank/DDBJ databases">
        <title>The Genome Sequence of Fonsecaea multimorphosa CBS 102226.</title>
        <authorList>
            <consortium name="The Broad Institute Genomics Platform"/>
            <person name="Cuomo C."/>
            <person name="de Hoog S."/>
            <person name="Gorbushina A."/>
            <person name="Stielow B."/>
            <person name="Teixiera M."/>
            <person name="Abouelleil A."/>
            <person name="Chapman S.B."/>
            <person name="Priest M."/>
            <person name="Young S.K."/>
            <person name="Wortman J."/>
            <person name="Nusbaum C."/>
            <person name="Birren B."/>
        </authorList>
    </citation>
    <scope>NUCLEOTIDE SEQUENCE [LARGE SCALE GENOMIC DNA]</scope>
    <source>
        <strain evidence="6 7">CBS 102226</strain>
    </source>
</reference>
<evidence type="ECO:0000256" key="3">
    <source>
        <dbReference type="ARBA" id="ARBA00022833"/>
    </source>
</evidence>
<evidence type="ECO:0000259" key="5">
    <source>
        <dbReference type="PROSITE" id="PS51891"/>
    </source>
</evidence>
<feature type="domain" description="CENP-V/GFA" evidence="5">
    <location>
        <begin position="1"/>
        <end position="121"/>
    </location>
</feature>
<dbReference type="PANTHER" id="PTHR33337:SF3">
    <property type="entry name" value="CENP-V_GFA DOMAIN-CONTAINING PROTEIN"/>
    <property type="match status" value="1"/>
</dbReference>
<dbReference type="EMBL" id="KN848064">
    <property type="protein sequence ID" value="KIY02380.1"/>
    <property type="molecule type" value="Genomic_DNA"/>
</dbReference>
<keyword evidence="2" id="KW-0479">Metal-binding</keyword>
<dbReference type="OrthoDB" id="5290969at2759"/>
<dbReference type="VEuPathDB" id="FungiDB:Z520_02518"/>
<proteinExistence type="inferred from homology"/>
<evidence type="ECO:0000256" key="4">
    <source>
        <dbReference type="ARBA" id="ARBA00023239"/>
    </source>
</evidence>
<dbReference type="GO" id="GO:0046872">
    <property type="term" value="F:metal ion binding"/>
    <property type="evidence" value="ECO:0007669"/>
    <property type="project" value="UniProtKB-KW"/>
</dbReference>
<dbReference type="Gene3D" id="3.90.1590.10">
    <property type="entry name" value="glutathione-dependent formaldehyde- activating enzyme (gfa)"/>
    <property type="match status" value="1"/>
</dbReference>
<sequence>MEGRCQCGQIRFTTPLPRPLELYICHCTECRHQSSSTYGMTAIFPYFDIRQFAPHPGAIAVYARPNSQGSTEGYFCTGCGSRLVHVHVSREGKTAPMLSVKAGCLDGLTKEMMRDAVHIWTRSAVVDVPPEAVQYEEEPPGGSFQEE</sequence>
<dbReference type="InterPro" id="IPR011057">
    <property type="entry name" value="Mss4-like_sf"/>
</dbReference>
<keyword evidence="4" id="KW-0456">Lyase</keyword>
<dbReference type="GeneID" id="27708264"/>
<keyword evidence="7" id="KW-1185">Reference proteome</keyword>
<keyword evidence="3" id="KW-0862">Zinc</keyword>
<accession>A0A0D2KG11</accession>
<evidence type="ECO:0000313" key="6">
    <source>
        <dbReference type="EMBL" id="KIY02380.1"/>
    </source>
</evidence>
<dbReference type="GO" id="GO:0016846">
    <property type="term" value="F:carbon-sulfur lyase activity"/>
    <property type="evidence" value="ECO:0007669"/>
    <property type="project" value="InterPro"/>
</dbReference>
<dbReference type="Proteomes" id="UP000053411">
    <property type="component" value="Unassembled WGS sequence"/>
</dbReference>
<dbReference type="PANTHER" id="PTHR33337">
    <property type="entry name" value="GFA DOMAIN-CONTAINING PROTEIN"/>
    <property type="match status" value="1"/>
</dbReference>
<dbReference type="SUPFAM" id="SSF51316">
    <property type="entry name" value="Mss4-like"/>
    <property type="match status" value="1"/>
</dbReference>
<dbReference type="RefSeq" id="XP_016636502.1">
    <property type="nucleotide sequence ID" value="XM_016773032.1"/>
</dbReference>
<evidence type="ECO:0000313" key="7">
    <source>
        <dbReference type="Proteomes" id="UP000053411"/>
    </source>
</evidence>
<comment type="similarity">
    <text evidence="1">Belongs to the Gfa family.</text>
</comment>